<proteinExistence type="predicted"/>
<dbReference type="EnsemblMetazoa" id="XM_031922038">
    <property type="protein sequence ID" value="XP_031777898"/>
    <property type="gene ID" value="LOC100120897"/>
</dbReference>
<feature type="compositionally biased region" description="Polar residues" evidence="1">
    <location>
        <begin position="190"/>
        <end position="204"/>
    </location>
</feature>
<evidence type="ECO:0000313" key="2">
    <source>
        <dbReference type="EnsemblMetazoa" id="XP_031777898"/>
    </source>
</evidence>
<dbReference type="Proteomes" id="UP000002358">
    <property type="component" value="Chromosome 1"/>
</dbReference>
<protein>
    <submittedName>
        <fullName evidence="2">Uncharacterized protein</fullName>
    </submittedName>
</protein>
<sequence length="204" mass="22714">MIIVHRLISVGYIRISIEHVPKSNIDSSSSIATDSRNTNSLTCNKKESRAGIRCSSSFHIGAQALIWRLTSPLADRRIDVQATAESRKRTQLLLLFSSSPSKTARQHQSRERSDDDVVYLCGETMCERLSPLKFGDVLLIEPHRRVHTETPSTKVVAQKLYYPCHCALAAASSARLPPYAAKPEREETLSRPSCSVHNRASSAR</sequence>
<feature type="region of interest" description="Disordered" evidence="1">
    <location>
        <begin position="179"/>
        <end position="204"/>
    </location>
</feature>
<keyword evidence="3" id="KW-1185">Reference proteome</keyword>
<reference evidence="2" key="1">
    <citation type="submission" date="2021-01" db="UniProtKB">
        <authorList>
            <consortium name="EnsemblMetazoa"/>
        </authorList>
    </citation>
    <scope>IDENTIFICATION</scope>
</reference>
<dbReference type="RefSeq" id="XP_031777898.1">
    <property type="nucleotide sequence ID" value="XM_031922038.2"/>
</dbReference>
<organism evidence="2 3">
    <name type="scientific">Nasonia vitripennis</name>
    <name type="common">Parasitic wasp</name>
    <dbReference type="NCBI Taxonomy" id="7425"/>
    <lineage>
        <taxon>Eukaryota</taxon>
        <taxon>Metazoa</taxon>
        <taxon>Ecdysozoa</taxon>
        <taxon>Arthropoda</taxon>
        <taxon>Hexapoda</taxon>
        <taxon>Insecta</taxon>
        <taxon>Pterygota</taxon>
        <taxon>Neoptera</taxon>
        <taxon>Endopterygota</taxon>
        <taxon>Hymenoptera</taxon>
        <taxon>Apocrita</taxon>
        <taxon>Proctotrupomorpha</taxon>
        <taxon>Chalcidoidea</taxon>
        <taxon>Pteromalidae</taxon>
        <taxon>Pteromalinae</taxon>
        <taxon>Nasonia</taxon>
    </lineage>
</organism>
<accession>A0A7M7PZE9</accession>
<dbReference type="AlphaFoldDB" id="A0A7M7PZE9"/>
<dbReference type="GeneID" id="100120897"/>
<evidence type="ECO:0000313" key="3">
    <source>
        <dbReference type="Proteomes" id="UP000002358"/>
    </source>
</evidence>
<name>A0A7M7PZE9_NASVI</name>
<evidence type="ECO:0000256" key="1">
    <source>
        <dbReference type="SAM" id="MobiDB-lite"/>
    </source>
</evidence>